<proteinExistence type="predicted"/>
<dbReference type="AlphaFoldDB" id="A0A3B3T827"/>
<accession>A0A3B3T827</accession>
<reference evidence="1" key="2">
    <citation type="submission" date="2025-09" db="UniProtKB">
        <authorList>
            <consortium name="Ensembl"/>
        </authorList>
    </citation>
    <scope>IDENTIFICATION</scope>
</reference>
<keyword evidence="2" id="KW-1185">Reference proteome</keyword>
<evidence type="ECO:0000313" key="2">
    <source>
        <dbReference type="Proteomes" id="UP000261540"/>
    </source>
</evidence>
<reference evidence="1" key="1">
    <citation type="submission" date="2025-08" db="UniProtKB">
        <authorList>
            <consortium name="Ensembl"/>
        </authorList>
    </citation>
    <scope>IDENTIFICATION</scope>
</reference>
<evidence type="ECO:0000313" key="1">
    <source>
        <dbReference type="Ensembl" id="ENSPKIP00000038959.1"/>
    </source>
</evidence>
<dbReference type="Ensembl" id="ENSPKIT00000019957.1">
    <property type="protein sequence ID" value="ENSPKIP00000038959.1"/>
    <property type="gene ID" value="ENSPKIG00000016525.1"/>
</dbReference>
<sequence length="72" mass="8051">MVLPCRAHLQALLLQYPAHSATNLFQHVKQRHAAEWEKCRSQRNENSRSTSTTNKVKQATSGCFIVPSAASD</sequence>
<name>A0A3B3T827_9TELE</name>
<dbReference type="Proteomes" id="UP000261540">
    <property type="component" value="Unplaced"/>
</dbReference>
<organism evidence="1 2">
    <name type="scientific">Paramormyrops kingsleyae</name>
    <dbReference type="NCBI Taxonomy" id="1676925"/>
    <lineage>
        <taxon>Eukaryota</taxon>
        <taxon>Metazoa</taxon>
        <taxon>Chordata</taxon>
        <taxon>Craniata</taxon>
        <taxon>Vertebrata</taxon>
        <taxon>Euteleostomi</taxon>
        <taxon>Actinopterygii</taxon>
        <taxon>Neopterygii</taxon>
        <taxon>Teleostei</taxon>
        <taxon>Osteoglossocephala</taxon>
        <taxon>Osteoglossomorpha</taxon>
        <taxon>Osteoglossiformes</taxon>
        <taxon>Mormyridae</taxon>
        <taxon>Paramormyrops</taxon>
    </lineage>
</organism>
<protein>
    <submittedName>
        <fullName evidence="1">Uncharacterized protein</fullName>
    </submittedName>
</protein>